<evidence type="ECO:0000256" key="2">
    <source>
        <dbReference type="ARBA" id="ARBA00022679"/>
    </source>
</evidence>
<name>A0AAU8KA73_9ACTN</name>
<dbReference type="Gene3D" id="3.40.50.150">
    <property type="entry name" value="Vaccinia Virus protein VP39"/>
    <property type="match status" value="1"/>
</dbReference>
<organism evidence="5">
    <name type="scientific">Streptomyces sp. JL1001</name>
    <dbReference type="NCBI Taxonomy" id="3078227"/>
    <lineage>
        <taxon>Bacteria</taxon>
        <taxon>Bacillati</taxon>
        <taxon>Actinomycetota</taxon>
        <taxon>Actinomycetes</taxon>
        <taxon>Kitasatosporales</taxon>
        <taxon>Streptomycetaceae</taxon>
        <taxon>Streptomyces</taxon>
    </lineage>
</organism>
<dbReference type="GO" id="GO:0008168">
    <property type="term" value="F:methyltransferase activity"/>
    <property type="evidence" value="ECO:0007669"/>
    <property type="project" value="UniProtKB-KW"/>
</dbReference>
<dbReference type="CDD" id="cd02440">
    <property type="entry name" value="AdoMet_MTases"/>
    <property type="match status" value="1"/>
</dbReference>
<keyword evidence="1 5" id="KW-0489">Methyltransferase</keyword>
<dbReference type="EC" id="2.1.1.-" evidence="5"/>
<dbReference type="RefSeq" id="WP_354596428.1">
    <property type="nucleotide sequence ID" value="NZ_CP136798.1"/>
</dbReference>
<gene>
    <name evidence="5" type="ORF">R1Y80_04120</name>
</gene>
<dbReference type="GO" id="GO:0032259">
    <property type="term" value="P:methylation"/>
    <property type="evidence" value="ECO:0007669"/>
    <property type="project" value="UniProtKB-KW"/>
</dbReference>
<dbReference type="AlphaFoldDB" id="A0AAU8KA73"/>
<evidence type="ECO:0000313" key="5">
    <source>
        <dbReference type="EMBL" id="XCN12873.1"/>
    </source>
</evidence>
<dbReference type="Pfam" id="PF08242">
    <property type="entry name" value="Methyltransf_12"/>
    <property type="match status" value="1"/>
</dbReference>
<feature type="domain" description="Methyltransferase type 12" evidence="4">
    <location>
        <begin position="69"/>
        <end position="162"/>
    </location>
</feature>
<dbReference type="PANTHER" id="PTHR43464">
    <property type="entry name" value="METHYLTRANSFERASE"/>
    <property type="match status" value="1"/>
</dbReference>
<dbReference type="EMBL" id="CP136798">
    <property type="protein sequence ID" value="XCN12873.1"/>
    <property type="molecule type" value="Genomic_DNA"/>
</dbReference>
<dbReference type="InterPro" id="IPR029063">
    <property type="entry name" value="SAM-dependent_MTases_sf"/>
</dbReference>
<protein>
    <submittedName>
        <fullName evidence="5">Class I SAM-dependent methyltransferase</fullName>
        <ecNumber evidence="5">2.1.1.-</ecNumber>
    </submittedName>
</protein>
<accession>A0AAU8KA73</accession>
<evidence type="ECO:0000259" key="4">
    <source>
        <dbReference type="Pfam" id="PF08242"/>
    </source>
</evidence>
<reference evidence="5" key="1">
    <citation type="submission" date="2023-10" db="EMBL/GenBank/DDBJ databases">
        <title>Complete genome sequence of Streptomyces sp. JL1001.</title>
        <authorList>
            <person name="Jiang L."/>
        </authorList>
    </citation>
    <scope>NUCLEOTIDE SEQUENCE</scope>
    <source>
        <strain evidence="5">JL1001</strain>
    </source>
</reference>
<dbReference type="SUPFAM" id="SSF53335">
    <property type="entry name" value="S-adenosyl-L-methionine-dependent methyltransferases"/>
    <property type="match status" value="1"/>
</dbReference>
<sequence length="391" mass="41187">MGAGEEARIVRQWAAIYDAVYESAEDTAGADFGGWRSSITGENYSETETAEWLGGTVDAILGLKPETVLEIGAGTGLIAERLLPHVRRYVGTDISATAVARMERDYGHHPGTEFRCADADAGDLPGGIDVVVLNSVIHHFPGEEYLRRALARAVRACAPGGTVFLGDVHSLPLRDTLRLCVLAARSRGELTAGQVRDGLSDQAARERELVIDPAFFPAFAAEHGLVADVRLKPGACDTEMNLFRYDVRLRPDDGTLVAPGATPRMPWDSRDAARLVADASATGLPVTVTGILHPDLAPPVGVLSALRGSDPATRVDVPALLADARAARPEGIRPAELSTRAAEHGLVCFCLPAGSESAAYDAVLASPAEASGTVAEAAVAVDRPLINIPRP</sequence>
<proteinExistence type="predicted"/>
<evidence type="ECO:0000256" key="3">
    <source>
        <dbReference type="ARBA" id="ARBA00022691"/>
    </source>
</evidence>
<dbReference type="InterPro" id="IPR013217">
    <property type="entry name" value="Methyltransf_12"/>
</dbReference>
<keyword evidence="2 5" id="KW-0808">Transferase</keyword>
<evidence type="ECO:0000256" key="1">
    <source>
        <dbReference type="ARBA" id="ARBA00022603"/>
    </source>
</evidence>
<keyword evidence="3" id="KW-0949">S-adenosyl-L-methionine</keyword>
<dbReference type="PANTHER" id="PTHR43464:SF19">
    <property type="entry name" value="UBIQUINONE BIOSYNTHESIS O-METHYLTRANSFERASE, MITOCHONDRIAL"/>
    <property type="match status" value="1"/>
</dbReference>